<dbReference type="RefSeq" id="WP_220299834.1">
    <property type="nucleotide sequence ID" value="NZ_JAEUAW010000003.1"/>
</dbReference>
<dbReference type="Pfam" id="PF09956">
    <property type="entry name" value="Phage_cement_2"/>
    <property type="match status" value="1"/>
</dbReference>
<dbReference type="EMBL" id="JAEUAW010000003">
    <property type="protein sequence ID" value="MBW9093112.1"/>
    <property type="molecule type" value="Genomic_DNA"/>
</dbReference>
<name>A0ABS7HJN3_9MICO</name>
<reference evidence="1 2" key="1">
    <citation type="journal article" date="2021" name="MBio">
        <title>Poor Competitiveness of Bradyrhizobium in Pigeon Pea Root Colonization in Indian Soils.</title>
        <authorList>
            <person name="Chalasani D."/>
            <person name="Basu A."/>
            <person name="Pullabhotla S.V.S.R.N."/>
            <person name="Jorrin B."/>
            <person name="Neal A.L."/>
            <person name="Poole P.S."/>
            <person name="Podile A.R."/>
            <person name="Tkacz A."/>
        </authorList>
    </citation>
    <scope>NUCLEOTIDE SEQUENCE [LARGE SCALE GENOMIC DNA]</scope>
    <source>
        <strain evidence="1 2">HU14</strain>
    </source>
</reference>
<accession>A0ABS7HJN3</accession>
<dbReference type="Proteomes" id="UP001196843">
    <property type="component" value="Unassembled WGS sequence"/>
</dbReference>
<organism evidence="1 2">
    <name type="scientific">Microbacterium jejuense</name>
    <dbReference type="NCBI Taxonomy" id="1263637"/>
    <lineage>
        <taxon>Bacteria</taxon>
        <taxon>Bacillati</taxon>
        <taxon>Actinomycetota</taxon>
        <taxon>Actinomycetes</taxon>
        <taxon>Micrococcales</taxon>
        <taxon>Microbacteriaceae</taxon>
        <taxon>Microbacterium</taxon>
    </lineage>
</organism>
<protein>
    <submittedName>
        <fullName evidence="1">DUF2190 family protein</fullName>
    </submittedName>
</protein>
<gene>
    <name evidence="1" type="ORF">JNB62_05405</name>
</gene>
<proteinExistence type="predicted"/>
<evidence type="ECO:0000313" key="2">
    <source>
        <dbReference type="Proteomes" id="UP001196843"/>
    </source>
</evidence>
<evidence type="ECO:0000313" key="1">
    <source>
        <dbReference type="EMBL" id="MBW9093112.1"/>
    </source>
</evidence>
<dbReference type="InterPro" id="IPR011231">
    <property type="entry name" value="Phage_VT1-Sakai_H0018"/>
</dbReference>
<keyword evidence="2" id="KW-1185">Reference proteome</keyword>
<sequence length="119" mass="11380">MADYLPKIDAGKPFTAIASAAITGGRVLTVSGADTVAHAGADAVAASLIGVAGFDAAIGETVTVYPLRGVHKLTAGAAIAAGATVGTLAAGKVDDAGTNRFGIALTAAAADGDVVEVIC</sequence>
<comment type="caution">
    <text evidence="1">The sequence shown here is derived from an EMBL/GenBank/DDBJ whole genome shotgun (WGS) entry which is preliminary data.</text>
</comment>